<evidence type="ECO:0000313" key="4">
    <source>
        <dbReference type="EMBL" id="KAH7533498.1"/>
    </source>
</evidence>
<dbReference type="InterPro" id="IPR014756">
    <property type="entry name" value="Ig_E-set"/>
</dbReference>
<dbReference type="SMART" id="SM01010">
    <property type="entry name" value="AMPKBI"/>
    <property type="match status" value="1"/>
</dbReference>
<dbReference type="AlphaFoldDB" id="A0A978VK79"/>
<dbReference type="Gene3D" id="2.60.40.10">
    <property type="entry name" value="Immunoglobulins"/>
    <property type="match status" value="1"/>
</dbReference>
<dbReference type="SUPFAM" id="SSF160219">
    <property type="entry name" value="AMPKBI-like"/>
    <property type="match status" value="1"/>
</dbReference>
<evidence type="ECO:0000256" key="2">
    <source>
        <dbReference type="SAM" id="MobiDB-lite"/>
    </source>
</evidence>
<feature type="domain" description="Association with the SNF1 complex (ASC)" evidence="3">
    <location>
        <begin position="227"/>
        <end position="312"/>
    </location>
</feature>
<proteinExistence type="inferred from homology"/>
<comment type="similarity">
    <text evidence="1">Belongs to the 5'-AMP-activated protein kinase beta subunit family.</text>
</comment>
<dbReference type="Pfam" id="PF16561">
    <property type="entry name" value="AMPK1_CBM"/>
    <property type="match status" value="1"/>
</dbReference>
<dbReference type="GO" id="GO:0009507">
    <property type="term" value="C:chloroplast"/>
    <property type="evidence" value="ECO:0007669"/>
    <property type="project" value="UniProtKB-ARBA"/>
</dbReference>
<feature type="compositionally biased region" description="Polar residues" evidence="2">
    <location>
        <begin position="253"/>
        <end position="270"/>
    </location>
</feature>
<dbReference type="InterPro" id="IPR037256">
    <property type="entry name" value="ASC_dom_sf"/>
</dbReference>
<dbReference type="Gene3D" id="6.20.250.60">
    <property type="match status" value="1"/>
</dbReference>
<dbReference type="PANTHER" id="PTHR46316:SF6">
    <property type="entry name" value="ASSOCIATION WITH THE SNF1 COMPLEX (ASC) DOMAIN-CONTAINING PROTEIN"/>
    <property type="match status" value="1"/>
</dbReference>
<protein>
    <recommendedName>
        <fullName evidence="3">Association with the SNF1 complex (ASC) domain-containing protein</fullName>
    </recommendedName>
</protein>
<reference evidence="4" key="1">
    <citation type="journal article" date="2021" name="Front. Plant Sci.">
        <title>Chromosome-Scale Genome Assembly for Chinese Sour Jujube and Insights Into Its Genome Evolution and Domestication Signature.</title>
        <authorList>
            <person name="Shen L.-Y."/>
            <person name="Luo H."/>
            <person name="Wang X.-L."/>
            <person name="Wang X.-M."/>
            <person name="Qiu X.-J."/>
            <person name="Liu H."/>
            <person name="Zhou S.-S."/>
            <person name="Jia K.-H."/>
            <person name="Nie S."/>
            <person name="Bao Y.-T."/>
            <person name="Zhang R.-G."/>
            <person name="Yun Q.-Z."/>
            <person name="Chai Y.-H."/>
            <person name="Lu J.-Y."/>
            <person name="Li Y."/>
            <person name="Zhao S.-W."/>
            <person name="Mao J.-F."/>
            <person name="Jia S.-G."/>
            <person name="Mao Y.-M."/>
        </authorList>
    </citation>
    <scope>NUCLEOTIDE SEQUENCE</scope>
    <source>
        <strain evidence="4">AT0</strain>
        <tissue evidence="4">Leaf</tissue>
    </source>
</reference>
<evidence type="ECO:0000256" key="1">
    <source>
        <dbReference type="ARBA" id="ARBA00010926"/>
    </source>
</evidence>
<comment type="caution">
    <text evidence="4">The sequence shown here is derived from an EMBL/GenBank/DDBJ whole genome shotgun (WGS) entry which is preliminary data.</text>
</comment>
<dbReference type="InterPro" id="IPR006828">
    <property type="entry name" value="ASC_dom"/>
</dbReference>
<feature type="region of interest" description="Disordered" evidence="2">
    <location>
        <begin position="1"/>
        <end position="20"/>
    </location>
</feature>
<dbReference type="InterPro" id="IPR043554">
    <property type="entry name" value="KINB"/>
</dbReference>
<dbReference type="SUPFAM" id="SSF81296">
    <property type="entry name" value="E set domains"/>
    <property type="match status" value="1"/>
</dbReference>
<organism evidence="4 5">
    <name type="scientific">Ziziphus jujuba var. spinosa</name>
    <dbReference type="NCBI Taxonomy" id="714518"/>
    <lineage>
        <taxon>Eukaryota</taxon>
        <taxon>Viridiplantae</taxon>
        <taxon>Streptophyta</taxon>
        <taxon>Embryophyta</taxon>
        <taxon>Tracheophyta</taxon>
        <taxon>Spermatophyta</taxon>
        <taxon>Magnoliopsida</taxon>
        <taxon>eudicotyledons</taxon>
        <taxon>Gunneridae</taxon>
        <taxon>Pentapetalae</taxon>
        <taxon>rosids</taxon>
        <taxon>fabids</taxon>
        <taxon>Rosales</taxon>
        <taxon>Rhamnaceae</taxon>
        <taxon>Paliureae</taxon>
        <taxon>Ziziphus</taxon>
    </lineage>
</organism>
<gene>
    <name evidence="4" type="ORF">FEM48_Zijuj04G0137400</name>
</gene>
<sequence>MGNASGRKDGEGPSGTKSYEENYDGYDLVFPEPMAMAHSPPHSPRAFQPPLLFTLPVMQFHLDVFAIVVVSLYHEFYMHAFCKYTGRKNGKYSVSQNPVVPQPRPGEAIQAQTQAYFGHTMHGDDTVNERLKRVKLSWNHGGKQVAVTGSWDNWETRDLLLGTGDAFYIEKLLPSGIYQFRFIVDGYLRCAPDLPWFSDSSGNAYNILDLQEHVSELPENLSEFESPPSPPSSYDNKCLSEDDFSKPPPETPPQLQSTILNEPSSSYDAHQPQCSELNHLYIQTHNEGRFMALGSTYRFREKYVTMILYKPLKRKN</sequence>
<dbReference type="InterPro" id="IPR032640">
    <property type="entry name" value="AMPK1_CBM"/>
</dbReference>
<dbReference type="CDD" id="cd02859">
    <property type="entry name" value="E_set_AMPKbeta_like_N"/>
    <property type="match status" value="1"/>
</dbReference>
<dbReference type="Pfam" id="PF04739">
    <property type="entry name" value="AMPKBI"/>
    <property type="match status" value="1"/>
</dbReference>
<dbReference type="EMBL" id="JAEACU010000004">
    <property type="protein sequence ID" value="KAH7533498.1"/>
    <property type="molecule type" value="Genomic_DNA"/>
</dbReference>
<evidence type="ECO:0000259" key="3">
    <source>
        <dbReference type="SMART" id="SM01010"/>
    </source>
</evidence>
<dbReference type="PANTHER" id="PTHR46316">
    <property type="entry name" value="SNF1-RELATED PROTEIN KINASE REGULATORY SUBUNIT BETA-1"/>
    <property type="match status" value="1"/>
</dbReference>
<feature type="compositionally biased region" description="Basic and acidic residues" evidence="2">
    <location>
        <begin position="1"/>
        <end position="11"/>
    </location>
</feature>
<feature type="region of interest" description="Disordered" evidence="2">
    <location>
        <begin position="218"/>
        <end position="270"/>
    </location>
</feature>
<evidence type="ECO:0000313" key="5">
    <source>
        <dbReference type="Proteomes" id="UP000813462"/>
    </source>
</evidence>
<name>A0A978VK79_ZIZJJ</name>
<dbReference type="InterPro" id="IPR013783">
    <property type="entry name" value="Ig-like_fold"/>
</dbReference>
<accession>A0A978VK79</accession>
<dbReference type="Proteomes" id="UP000813462">
    <property type="component" value="Unassembled WGS sequence"/>
</dbReference>